<keyword evidence="5" id="KW-0675">Receptor</keyword>
<feature type="domain" description="G-protein coupled receptors family 1 profile" evidence="7">
    <location>
        <begin position="55"/>
        <end position="321"/>
    </location>
</feature>
<keyword evidence="2 5" id="KW-0812">Transmembrane</keyword>
<proteinExistence type="inferred from homology"/>
<dbReference type="InterPro" id="IPR017452">
    <property type="entry name" value="GPCR_Rhodpsn_7TM"/>
</dbReference>
<dbReference type="InterPro" id="IPR000276">
    <property type="entry name" value="GPCR_Rhodpsn"/>
</dbReference>
<evidence type="ECO:0000256" key="6">
    <source>
        <dbReference type="SAM" id="Phobius"/>
    </source>
</evidence>
<comment type="subcellular location">
    <subcellularLocation>
        <location evidence="1">Membrane</location>
    </subcellularLocation>
</comment>
<evidence type="ECO:0000256" key="3">
    <source>
        <dbReference type="ARBA" id="ARBA00022989"/>
    </source>
</evidence>
<gene>
    <name evidence="9" type="primary">LOC102808987</name>
</gene>
<dbReference type="GeneID" id="102808987"/>
<feature type="transmembrane region" description="Helical" evidence="6">
    <location>
        <begin position="42"/>
        <end position="63"/>
    </location>
</feature>
<dbReference type="PRINTS" id="PR00237">
    <property type="entry name" value="GPCRRHODOPSN"/>
</dbReference>
<keyword evidence="5" id="KW-0807">Transducer</keyword>
<dbReference type="Gene3D" id="1.20.1070.10">
    <property type="entry name" value="Rhodopsin 7-helix transmembrane proteins"/>
    <property type="match status" value="1"/>
</dbReference>
<feature type="transmembrane region" description="Helical" evidence="6">
    <location>
        <begin position="159"/>
        <end position="180"/>
    </location>
</feature>
<evidence type="ECO:0000256" key="4">
    <source>
        <dbReference type="ARBA" id="ARBA00023136"/>
    </source>
</evidence>
<evidence type="ECO:0000256" key="2">
    <source>
        <dbReference type="ARBA" id="ARBA00022692"/>
    </source>
</evidence>
<organism evidence="8 9">
    <name type="scientific">Saccoglossus kowalevskii</name>
    <name type="common">Acorn worm</name>
    <dbReference type="NCBI Taxonomy" id="10224"/>
    <lineage>
        <taxon>Eukaryota</taxon>
        <taxon>Metazoa</taxon>
        <taxon>Hemichordata</taxon>
        <taxon>Enteropneusta</taxon>
        <taxon>Harrimaniidae</taxon>
        <taxon>Saccoglossus</taxon>
    </lineage>
</organism>
<protein>
    <submittedName>
        <fullName evidence="9">Bombesin receptor subtype-3-like</fullName>
    </submittedName>
</protein>
<sequence>MPHHSTTQLAFPFNSSESVITNATEAPSVLQSDKLLTREQAFIMNAAIGTVGLFGNALVCVVFMRVKSLRSLTNYFIFQQSIIDLFVSIIFLAKKCGPTNIWVPPGILGEILCKVWLSGYLTWSLIMTSSMNLTAMTLERYSAVVYPMKHRFSYTLRKARIISAFVWLIPFSLELLWAFAVSNSNMGYCSIKWYDDVAQMASGVFFFCMEWVIPVSAMAFTYSSILVTLWRRSSNQRLQEGSRKQRRDGNKDKTVPLVERARRNATKTLFIVALAYLICWTPQAWEYFLYSVLHVLPLHSVFHDIAILLAFTNMCVNPVIYTLQYEPFRKGVATLFCCEKNDRIDMSKNGIENISMRMSKESINDVHAKKHDEE</sequence>
<comment type="similarity">
    <text evidence="5">Belongs to the G-protein coupled receptor 1 family.</text>
</comment>
<evidence type="ECO:0000313" key="8">
    <source>
        <dbReference type="Proteomes" id="UP000694865"/>
    </source>
</evidence>
<dbReference type="PANTHER" id="PTHR45698:SF1">
    <property type="entry name" value="TRACE AMINE-ASSOCIATED RECEPTOR 13C-LIKE"/>
    <property type="match status" value="1"/>
</dbReference>
<keyword evidence="3 6" id="KW-1133">Transmembrane helix</keyword>
<dbReference type="RefSeq" id="XP_006825397.1">
    <property type="nucleotide sequence ID" value="XM_006825334.1"/>
</dbReference>
<dbReference type="PROSITE" id="PS50262">
    <property type="entry name" value="G_PROTEIN_RECEP_F1_2"/>
    <property type="match status" value="1"/>
</dbReference>
<feature type="transmembrane region" description="Helical" evidence="6">
    <location>
        <begin position="75"/>
        <end position="93"/>
    </location>
</feature>
<dbReference type="Pfam" id="PF00001">
    <property type="entry name" value="7tm_1"/>
    <property type="match status" value="1"/>
</dbReference>
<evidence type="ECO:0000256" key="5">
    <source>
        <dbReference type="RuleBase" id="RU000688"/>
    </source>
</evidence>
<name>A0ABM0MZF6_SACKO</name>
<keyword evidence="5" id="KW-0297">G-protein coupled receptor</keyword>
<evidence type="ECO:0000259" key="7">
    <source>
        <dbReference type="PROSITE" id="PS50262"/>
    </source>
</evidence>
<feature type="transmembrane region" description="Helical" evidence="6">
    <location>
        <begin position="200"/>
        <end position="230"/>
    </location>
</feature>
<feature type="transmembrane region" description="Helical" evidence="6">
    <location>
        <begin position="120"/>
        <end position="138"/>
    </location>
</feature>
<keyword evidence="8" id="KW-1185">Reference proteome</keyword>
<accession>A0ABM0MZF6</accession>
<evidence type="ECO:0000313" key="9">
    <source>
        <dbReference type="RefSeq" id="XP_006825397.1"/>
    </source>
</evidence>
<reference evidence="9" key="1">
    <citation type="submission" date="2025-08" db="UniProtKB">
        <authorList>
            <consortium name="RefSeq"/>
        </authorList>
    </citation>
    <scope>IDENTIFICATION</scope>
    <source>
        <tissue evidence="9">Testes</tissue>
    </source>
</reference>
<feature type="transmembrane region" description="Helical" evidence="6">
    <location>
        <begin position="305"/>
        <end position="323"/>
    </location>
</feature>
<dbReference type="CDD" id="cd00637">
    <property type="entry name" value="7tm_classA_rhodopsin-like"/>
    <property type="match status" value="1"/>
</dbReference>
<feature type="transmembrane region" description="Helical" evidence="6">
    <location>
        <begin position="268"/>
        <end position="285"/>
    </location>
</feature>
<keyword evidence="4 6" id="KW-0472">Membrane</keyword>
<dbReference type="Proteomes" id="UP000694865">
    <property type="component" value="Unplaced"/>
</dbReference>
<dbReference type="PROSITE" id="PS00237">
    <property type="entry name" value="G_PROTEIN_RECEP_F1_1"/>
    <property type="match status" value="1"/>
</dbReference>
<dbReference type="PANTHER" id="PTHR45698">
    <property type="entry name" value="TRACE AMINE-ASSOCIATED RECEPTOR 19N-RELATED"/>
    <property type="match status" value="1"/>
</dbReference>
<evidence type="ECO:0000256" key="1">
    <source>
        <dbReference type="ARBA" id="ARBA00004370"/>
    </source>
</evidence>
<dbReference type="SUPFAM" id="SSF81321">
    <property type="entry name" value="Family A G protein-coupled receptor-like"/>
    <property type="match status" value="1"/>
</dbReference>